<sequence length="308" mass="34250">MSSSLSDASDIHSQITRQIVLAIEAGAGNEDFHLPWHRSGSSVLAPQNVESGLSYRGINLIALWVAADRRGFTKGRWGTYRQWQKQRAQVRKGEKATQIVFFKMLARDEGSEGDEREVLRSRSAFVARSAFVFNEAQVDGLLTPDKHQTPQSLARREDLDRFIEATGARVHIGGEDAFFSPAADFIAMPDQDRFFGTDTQTVSQAWYATLLHELTHWSGHQTRLARQFGRQFGDHAYAMEELVAELGAAFLCADFGLSTTPRPDHVRYIGQWLSVLKSDNRAIFSASGAAQRAVSFLKDFSTPAQPGA</sequence>
<dbReference type="OrthoDB" id="9792687at2"/>
<reference evidence="4" key="1">
    <citation type="submission" date="2010-12" db="EMBL/GenBank/DDBJ databases">
        <title>Complete sequence of chromosome 1 of Asticcacaulis excentricus CB 48.</title>
        <authorList>
            <consortium name="US DOE Joint Genome Institute"/>
            <person name="Lucas S."/>
            <person name="Copeland A."/>
            <person name="Lapidus A."/>
            <person name="Cheng J.-F."/>
            <person name="Bruce D."/>
            <person name="Goodwin L."/>
            <person name="Pitluck S."/>
            <person name="Teshima H."/>
            <person name="Davenport K."/>
            <person name="Detter J.C."/>
            <person name="Han C."/>
            <person name="Tapia R."/>
            <person name="Land M."/>
            <person name="Hauser L."/>
            <person name="Jeffries C."/>
            <person name="Kyrpides N."/>
            <person name="Ivanova N."/>
            <person name="Ovchinnikova G."/>
            <person name="Brun Y.V."/>
            <person name="Woyke T."/>
        </authorList>
    </citation>
    <scope>NUCLEOTIDE SEQUENCE [LARGE SCALE GENOMIC DNA]</scope>
    <source>
        <strain evidence="4">ATCC 15261 / DSM 4724 / KCTC 12464 / NCIMB 9791 / VKM B-1370 / CB 48</strain>
    </source>
</reference>
<proteinExistence type="predicted"/>
<gene>
    <name evidence="3" type="ordered locus">Astex_2054</name>
</gene>
<dbReference type="InterPro" id="IPR013610">
    <property type="entry name" value="ArdC_N"/>
</dbReference>
<dbReference type="RefSeq" id="WP_013479544.1">
    <property type="nucleotide sequence ID" value="NC_014816.1"/>
</dbReference>
<evidence type="ECO:0000313" key="3">
    <source>
        <dbReference type="EMBL" id="ADU13716.1"/>
    </source>
</evidence>
<organism evidence="3 4">
    <name type="scientific">Asticcacaulis excentricus (strain ATCC 15261 / DSM 4724 / KCTC 12464 / NCIMB 9791 / VKM B-1370 / CB 48)</name>
    <dbReference type="NCBI Taxonomy" id="573065"/>
    <lineage>
        <taxon>Bacteria</taxon>
        <taxon>Pseudomonadati</taxon>
        <taxon>Pseudomonadota</taxon>
        <taxon>Alphaproteobacteria</taxon>
        <taxon>Caulobacterales</taxon>
        <taxon>Caulobacteraceae</taxon>
        <taxon>Asticcacaulis</taxon>
    </lineage>
</organism>
<dbReference type="InterPro" id="IPR017113">
    <property type="entry name" value="Antirestriction_ArdC"/>
</dbReference>
<dbReference type="KEGG" id="aex:Astex_2054"/>
<evidence type="ECO:0000313" key="4">
    <source>
        <dbReference type="Proteomes" id="UP000001492"/>
    </source>
</evidence>
<dbReference type="GO" id="GO:0003697">
    <property type="term" value="F:single-stranded DNA binding"/>
    <property type="evidence" value="ECO:0007669"/>
    <property type="project" value="InterPro"/>
</dbReference>
<dbReference type="AlphaFoldDB" id="E8RLH2"/>
<protein>
    <recommendedName>
        <fullName evidence="5">Antirestriction protein</fullName>
    </recommendedName>
</protein>
<dbReference type="Proteomes" id="UP000001492">
    <property type="component" value="Chromosome 1"/>
</dbReference>
<dbReference type="EMBL" id="CP002395">
    <property type="protein sequence ID" value="ADU13716.1"/>
    <property type="molecule type" value="Genomic_DNA"/>
</dbReference>
<feature type="domain" description="Polyvalent protein metallopeptidase" evidence="2">
    <location>
        <begin position="158"/>
        <end position="287"/>
    </location>
</feature>
<name>E8RLH2_ASTEC</name>
<dbReference type="eggNOG" id="COG4227">
    <property type="taxonomic scope" value="Bacteria"/>
</dbReference>
<dbReference type="HOGENOM" id="CLU_041111_0_0_5"/>
<keyword evidence="4" id="KW-1185">Reference proteome</keyword>
<evidence type="ECO:0000259" key="1">
    <source>
        <dbReference type="Pfam" id="PF08401"/>
    </source>
</evidence>
<dbReference type="Pfam" id="PF18818">
    <property type="entry name" value="MPTase-PolyVal"/>
    <property type="match status" value="1"/>
</dbReference>
<dbReference type="PIRSF" id="PIRSF037112">
    <property type="entry name" value="Antirestriction_ArdC"/>
    <property type="match status" value="1"/>
</dbReference>
<evidence type="ECO:0000259" key="2">
    <source>
        <dbReference type="Pfam" id="PF18818"/>
    </source>
</evidence>
<feature type="domain" description="N-terminal" evidence="1">
    <location>
        <begin position="10"/>
        <end position="133"/>
    </location>
</feature>
<dbReference type="Pfam" id="PF08401">
    <property type="entry name" value="ArdcN"/>
    <property type="match status" value="1"/>
</dbReference>
<dbReference type="STRING" id="573065.Astex_2054"/>
<dbReference type="InterPro" id="IPR041459">
    <property type="entry name" value="MPTase-PolyVal"/>
</dbReference>
<evidence type="ECO:0008006" key="5">
    <source>
        <dbReference type="Google" id="ProtNLM"/>
    </source>
</evidence>
<accession>E8RLH2</accession>